<dbReference type="Proteomes" id="UP000561045">
    <property type="component" value="Unassembled WGS sequence"/>
</dbReference>
<dbReference type="PANTHER" id="PTHR43581:SF4">
    <property type="entry name" value="ATP_GTP PHOSPHATASE"/>
    <property type="match status" value="1"/>
</dbReference>
<feature type="domain" description="OLD protein-like TOPRIM" evidence="2">
    <location>
        <begin position="371"/>
        <end position="434"/>
    </location>
</feature>
<dbReference type="Gene3D" id="3.40.50.300">
    <property type="entry name" value="P-loop containing nucleotide triphosphate hydrolases"/>
    <property type="match status" value="1"/>
</dbReference>
<dbReference type="RefSeq" id="WP_183633674.1">
    <property type="nucleotide sequence ID" value="NZ_BAABLE010000011.1"/>
</dbReference>
<dbReference type="CDD" id="cd01026">
    <property type="entry name" value="TOPRIM_OLD"/>
    <property type="match status" value="1"/>
</dbReference>
<sequence length="569" mass="61739">MWLSEIRIENFRVIERVQIGLDATTVLIGENDVGKTAVLDALAAVLGPWPSGAPEFSASDVHQPAPHTGARALGIAIDLHFTEREACEWDQASFELPRAAAGWVARGRRGFTLGLRVNATNLRSRWITRTPQGAEHPAAPELIAVVRRFCPLIQARSSRMLGVGAALAVRENGASELDRLSQAVARYWESLDAGVSGSAEHDLNAGYLAARELLRRSIPGLGVEQGPSREHLAEVLGDLPATPGPSHALPLSGTASRKIAMLLIAAALVRDGSGTFAPESRPLLLIEDPEAHLHPMTLSALWSLLEPINLQKLVTTQSGDLLAAAPLAALRRLVRHGGAVGAFQVDTQKFKPEELRKFAYHLRIRNGVASFARCWLLVEGETEFWVLSELARVLGYDFAQEGVTCVEFAQCGLGPLIKMAQALKIQWHVLADGDRAGQAYAETARRHAVAEPIAERLSLLREKDIEHCFWAHGFESVYREAAGLVTSSPGTPHRVIDRAIGRRSKPGLAFSIIASVQDRGPSSIPQTLVAVIETCVRLAREAPGRALAPPQPEASARHARSPRHPHHHR</sequence>
<evidence type="ECO:0000256" key="1">
    <source>
        <dbReference type="SAM" id="MobiDB-lite"/>
    </source>
</evidence>
<name>A0A840BGN7_9RHOO</name>
<keyword evidence="3" id="KW-0378">Hydrolase</keyword>
<evidence type="ECO:0000313" key="3">
    <source>
        <dbReference type="EMBL" id="MBB4012150.1"/>
    </source>
</evidence>
<reference evidence="3 4" key="1">
    <citation type="submission" date="2020-08" db="EMBL/GenBank/DDBJ databases">
        <title>Genomic Encyclopedia of Type Strains, Phase IV (KMG-IV): sequencing the most valuable type-strain genomes for metagenomic binning, comparative biology and taxonomic classification.</title>
        <authorList>
            <person name="Goeker M."/>
        </authorList>
    </citation>
    <scope>NUCLEOTIDE SEQUENCE [LARGE SCALE GENOMIC DNA]</scope>
    <source>
        <strain evidence="3 4">DSM 106739</strain>
    </source>
</reference>
<dbReference type="InterPro" id="IPR027417">
    <property type="entry name" value="P-loop_NTPase"/>
</dbReference>
<dbReference type="AlphaFoldDB" id="A0A840BGN7"/>
<dbReference type="Pfam" id="PF20469">
    <property type="entry name" value="OLD-like_TOPRIM"/>
    <property type="match status" value="1"/>
</dbReference>
<dbReference type="EMBL" id="JACIET010000001">
    <property type="protein sequence ID" value="MBB4012150.1"/>
    <property type="molecule type" value="Genomic_DNA"/>
</dbReference>
<keyword evidence="3" id="KW-0255">Endonuclease</keyword>
<feature type="region of interest" description="Disordered" evidence="1">
    <location>
        <begin position="544"/>
        <end position="569"/>
    </location>
</feature>
<comment type="caution">
    <text evidence="3">The sequence shown here is derived from an EMBL/GenBank/DDBJ whole genome shotgun (WGS) entry which is preliminary data.</text>
</comment>
<organism evidence="3 4">
    <name type="scientific">Niveibacterium umoris</name>
    <dbReference type="NCBI Taxonomy" id="1193620"/>
    <lineage>
        <taxon>Bacteria</taxon>
        <taxon>Pseudomonadati</taxon>
        <taxon>Pseudomonadota</taxon>
        <taxon>Betaproteobacteria</taxon>
        <taxon>Rhodocyclales</taxon>
        <taxon>Rhodocyclaceae</taxon>
        <taxon>Niveibacterium</taxon>
    </lineage>
</organism>
<gene>
    <name evidence="3" type="ORF">GGR36_001458</name>
</gene>
<keyword evidence="3" id="KW-0540">Nuclease</keyword>
<evidence type="ECO:0000313" key="4">
    <source>
        <dbReference type="Proteomes" id="UP000561045"/>
    </source>
</evidence>
<evidence type="ECO:0000259" key="2">
    <source>
        <dbReference type="Pfam" id="PF20469"/>
    </source>
</evidence>
<dbReference type="SUPFAM" id="SSF52540">
    <property type="entry name" value="P-loop containing nucleoside triphosphate hydrolases"/>
    <property type="match status" value="1"/>
</dbReference>
<feature type="compositionally biased region" description="Basic residues" evidence="1">
    <location>
        <begin position="557"/>
        <end position="569"/>
    </location>
</feature>
<dbReference type="InterPro" id="IPR034139">
    <property type="entry name" value="TOPRIM_OLD"/>
</dbReference>
<accession>A0A840BGN7</accession>
<dbReference type="Pfam" id="PF11398">
    <property type="entry name" value="DUF2813"/>
    <property type="match status" value="1"/>
</dbReference>
<dbReference type="GO" id="GO:0004519">
    <property type="term" value="F:endonuclease activity"/>
    <property type="evidence" value="ECO:0007669"/>
    <property type="project" value="UniProtKB-KW"/>
</dbReference>
<protein>
    <submittedName>
        <fullName evidence="3">Putative ATP-dependent endonuclease of OLD family</fullName>
    </submittedName>
</protein>
<keyword evidence="4" id="KW-1185">Reference proteome</keyword>
<dbReference type="InterPro" id="IPR051396">
    <property type="entry name" value="Bact_Antivir_Def_Nuclease"/>
</dbReference>
<dbReference type="PANTHER" id="PTHR43581">
    <property type="entry name" value="ATP/GTP PHOSPHATASE"/>
    <property type="match status" value="1"/>
</dbReference>
<dbReference type="InterPro" id="IPR022602">
    <property type="entry name" value="DUF2813"/>
</dbReference>
<proteinExistence type="predicted"/>